<dbReference type="InterPro" id="IPR027267">
    <property type="entry name" value="AH/BAR_dom_sf"/>
</dbReference>
<dbReference type="Gene3D" id="1.20.1270.60">
    <property type="entry name" value="Arfaptin homology (AH) domain/BAR domain"/>
    <property type="match status" value="1"/>
</dbReference>
<dbReference type="AlphaFoldDB" id="A0AAD4QB67"/>
<evidence type="ECO:0000313" key="5">
    <source>
        <dbReference type="Proteomes" id="UP001201163"/>
    </source>
</evidence>
<sequence length="625" mass="70673">MSFLSVEPQPRVRLEKHSNSLLARFDTQLQIIADRYLAFFQERRGIETTYIESLRRLHHKAKTVDASFDPHPEPTTTSAAWDKVRDNLEREAKTQQGFVDILDNDVIKPLAALKESKDKTRNRIEEDLKGSASRYAEHAENRISKLRQAYLKKYYPQQYPDSTEISLRSQNKWLALFRGRWEDLREPEPSRPSMSKEVSDDDCREAVSHLNTLRVMRAENLGDGYDCLEEFVSTPTVENVLVKYMNGMVTTCTKYGKLAMSTEKEVVNALTGTDISDMKVSFRHELSFSIPPSTLYRNYCSGAHSDLIFGVPLVDVETNEDNVPKVMRMCMEEVEKRGLNTKGIYSVGYIHDAKVLQASGIHQSPTHWLTWIHIQLRRRFESERFFSFSSTDDIHSIAALLELYLLDLPEPLFMLSLQDYRNYRQNRARYTQNGFSLLRSKIRELLPVHRASLQALLRHLLRVASHSSENAATVEALAGYLRYAVFRGNAVLQDGVHVKGLVLEDLIRNVETLFDEQPSPHSLIPSSGVAEARSTYAYDSLNSSPEFAQPAEVQAMGSSTSGLVGTENSTPPEGVPVLSTNVFEWLARLPPHSEAPTIPQSPPESVLSNTSNFPLSSATSLQTAT</sequence>
<comment type="caution">
    <text evidence="4">The sequence shown here is derived from an EMBL/GenBank/DDBJ whole genome shotgun (WGS) entry which is preliminary data.</text>
</comment>
<dbReference type="InterPro" id="IPR051025">
    <property type="entry name" value="RhoGAP"/>
</dbReference>
<evidence type="ECO:0000256" key="1">
    <source>
        <dbReference type="ARBA" id="ARBA00022468"/>
    </source>
</evidence>
<organism evidence="4 5">
    <name type="scientific">Lactarius akahatsu</name>
    <dbReference type="NCBI Taxonomy" id="416441"/>
    <lineage>
        <taxon>Eukaryota</taxon>
        <taxon>Fungi</taxon>
        <taxon>Dikarya</taxon>
        <taxon>Basidiomycota</taxon>
        <taxon>Agaricomycotina</taxon>
        <taxon>Agaricomycetes</taxon>
        <taxon>Russulales</taxon>
        <taxon>Russulaceae</taxon>
        <taxon>Lactarius</taxon>
    </lineage>
</organism>
<gene>
    <name evidence="4" type="ORF">EDB92DRAFT_2105345</name>
</gene>
<keyword evidence="1" id="KW-0343">GTPase activation</keyword>
<keyword evidence="5" id="KW-1185">Reference proteome</keyword>
<dbReference type="GO" id="GO:0007165">
    <property type="term" value="P:signal transduction"/>
    <property type="evidence" value="ECO:0007669"/>
    <property type="project" value="InterPro"/>
</dbReference>
<name>A0AAD4QB67_9AGAM</name>
<proteinExistence type="predicted"/>
<evidence type="ECO:0000259" key="3">
    <source>
        <dbReference type="PROSITE" id="PS50238"/>
    </source>
</evidence>
<feature type="domain" description="Rho-GAP" evidence="3">
    <location>
        <begin position="311"/>
        <end position="514"/>
    </location>
</feature>
<reference evidence="4" key="1">
    <citation type="submission" date="2022-01" db="EMBL/GenBank/DDBJ databases">
        <title>Comparative genomics reveals a dynamic genome evolution in the ectomycorrhizal milk-cap (Lactarius) mushrooms.</title>
        <authorList>
            <consortium name="DOE Joint Genome Institute"/>
            <person name="Lebreton A."/>
            <person name="Tang N."/>
            <person name="Kuo A."/>
            <person name="LaButti K."/>
            <person name="Drula E."/>
            <person name="Barry K."/>
            <person name="Clum A."/>
            <person name="Lipzen A."/>
            <person name="Mousain D."/>
            <person name="Ng V."/>
            <person name="Wang R."/>
            <person name="Wang X."/>
            <person name="Dai Y."/>
            <person name="Henrissat B."/>
            <person name="Grigoriev I.V."/>
            <person name="Guerin-Laguette A."/>
            <person name="Yu F."/>
            <person name="Martin F.M."/>
        </authorList>
    </citation>
    <scope>NUCLEOTIDE SEQUENCE</scope>
    <source>
        <strain evidence="4">QP</strain>
    </source>
</reference>
<evidence type="ECO:0000313" key="4">
    <source>
        <dbReference type="EMBL" id="KAH8986335.1"/>
    </source>
</evidence>
<dbReference type="Gene3D" id="1.10.555.10">
    <property type="entry name" value="Rho GTPase activation protein"/>
    <property type="match status" value="1"/>
</dbReference>
<evidence type="ECO:0000256" key="2">
    <source>
        <dbReference type="SAM" id="MobiDB-lite"/>
    </source>
</evidence>
<accession>A0AAD4QB67</accession>
<dbReference type="Pfam" id="PF00620">
    <property type="entry name" value="RhoGAP"/>
    <property type="match status" value="1"/>
</dbReference>
<dbReference type="SUPFAM" id="SSF103657">
    <property type="entry name" value="BAR/IMD domain-like"/>
    <property type="match status" value="1"/>
</dbReference>
<dbReference type="InterPro" id="IPR000198">
    <property type="entry name" value="RhoGAP_dom"/>
</dbReference>
<dbReference type="SUPFAM" id="SSF48350">
    <property type="entry name" value="GTPase activation domain, GAP"/>
    <property type="match status" value="1"/>
</dbReference>
<dbReference type="PANTHER" id="PTHR15228:SF25">
    <property type="entry name" value="F-BAR DOMAIN-CONTAINING PROTEIN"/>
    <property type="match status" value="1"/>
</dbReference>
<dbReference type="Proteomes" id="UP001201163">
    <property type="component" value="Unassembled WGS sequence"/>
</dbReference>
<dbReference type="GO" id="GO:0005096">
    <property type="term" value="F:GTPase activator activity"/>
    <property type="evidence" value="ECO:0007669"/>
    <property type="project" value="UniProtKB-KW"/>
</dbReference>
<dbReference type="InterPro" id="IPR001060">
    <property type="entry name" value="FCH_dom"/>
</dbReference>
<feature type="region of interest" description="Disordered" evidence="2">
    <location>
        <begin position="593"/>
        <end position="625"/>
    </location>
</feature>
<dbReference type="EMBL" id="JAKELL010000055">
    <property type="protein sequence ID" value="KAH8986335.1"/>
    <property type="molecule type" value="Genomic_DNA"/>
</dbReference>
<dbReference type="PANTHER" id="PTHR15228">
    <property type="entry name" value="SPERMATHECAL PHYSIOLOGY VARIANT"/>
    <property type="match status" value="1"/>
</dbReference>
<dbReference type="SMART" id="SM00324">
    <property type="entry name" value="RhoGAP"/>
    <property type="match status" value="1"/>
</dbReference>
<dbReference type="InterPro" id="IPR008936">
    <property type="entry name" value="Rho_GTPase_activation_prot"/>
</dbReference>
<feature type="compositionally biased region" description="Polar residues" evidence="2">
    <location>
        <begin position="606"/>
        <end position="625"/>
    </location>
</feature>
<dbReference type="PROSITE" id="PS50238">
    <property type="entry name" value="RHOGAP"/>
    <property type="match status" value="1"/>
</dbReference>
<protein>
    <submittedName>
        <fullName evidence="4">Rho GTPase activation protein</fullName>
    </submittedName>
</protein>
<dbReference type="Pfam" id="PF00611">
    <property type="entry name" value="FCH"/>
    <property type="match status" value="1"/>
</dbReference>